<gene>
    <name evidence="3" type="ORF">SAMN02746089_00501</name>
</gene>
<accession>A0A1M4UTB4</accession>
<evidence type="ECO:0000313" key="4">
    <source>
        <dbReference type="Proteomes" id="UP000184088"/>
    </source>
</evidence>
<dbReference type="Gene3D" id="3.60.21.10">
    <property type="match status" value="1"/>
</dbReference>
<dbReference type="AlphaFoldDB" id="A0A1M4UTB4"/>
<dbReference type="InterPro" id="IPR024654">
    <property type="entry name" value="Calcineurin-like_PHP_lpxH"/>
</dbReference>
<dbReference type="PANTHER" id="PTHR30337:SF0">
    <property type="entry name" value="NUCLEASE SBCCD SUBUNIT D"/>
    <property type="match status" value="1"/>
</dbReference>
<dbReference type="SUPFAM" id="SSF56300">
    <property type="entry name" value="Metallo-dependent phosphatases"/>
    <property type="match status" value="1"/>
</dbReference>
<dbReference type="OrthoDB" id="9773856at2"/>
<keyword evidence="3" id="KW-0378">Hydrolase</keyword>
<keyword evidence="3" id="KW-0269">Exonuclease</keyword>
<evidence type="ECO:0000259" key="2">
    <source>
        <dbReference type="Pfam" id="PF12850"/>
    </source>
</evidence>
<keyword evidence="4" id="KW-1185">Reference proteome</keyword>
<feature type="domain" description="Calcineurin-like phosphoesterase" evidence="2">
    <location>
        <begin position="1"/>
        <end position="219"/>
    </location>
</feature>
<dbReference type="InterPro" id="IPR050535">
    <property type="entry name" value="DNA_Repair-Maintenance_Comp"/>
</dbReference>
<evidence type="ECO:0000256" key="1">
    <source>
        <dbReference type="ARBA" id="ARBA00008950"/>
    </source>
</evidence>
<dbReference type="EMBL" id="FQVH01000003">
    <property type="protein sequence ID" value="SHE59919.1"/>
    <property type="molecule type" value="Genomic_DNA"/>
</dbReference>
<reference evidence="3 4" key="1">
    <citation type="submission" date="2016-11" db="EMBL/GenBank/DDBJ databases">
        <authorList>
            <person name="Jaros S."/>
            <person name="Januszkiewicz K."/>
            <person name="Wedrychowicz H."/>
        </authorList>
    </citation>
    <scope>NUCLEOTIDE SEQUENCE [LARGE SCALE GENOMIC DNA]</scope>
    <source>
        <strain evidence="3 4">DSM 17918</strain>
    </source>
</reference>
<name>A0A1M4UTB4_9THEO</name>
<proteinExistence type="inferred from homology"/>
<organism evidence="3 4">
    <name type="scientific">Caldanaerobius fijiensis DSM 17918</name>
    <dbReference type="NCBI Taxonomy" id="1121256"/>
    <lineage>
        <taxon>Bacteria</taxon>
        <taxon>Bacillati</taxon>
        <taxon>Bacillota</taxon>
        <taxon>Clostridia</taxon>
        <taxon>Thermoanaerobacterales</taxon>
        <taxon>Thermoanaerobacteraceae</taxon>
        <taxon>Caldanaerobius</taxon>
    </lineage>
</organism>
<dbReference type="RefSeq" id="WP_073341524.1">
    <property type="nucleotide sequence ID" value="NZ_FQVH01000003.1"/>
</dbReference>
<protein>
    <submittedName>
        <fullName evidence="3">DNA repair exonuclease SbcCD nuclease subunit</fullName>
    </submittedName>
</protein>
<dbReference type="Pfam" id="PF12850">
    <property type="entry name" value="Metallophos_2"/>
    <property type="match status" value="1"/>
</dbReference>
<dbReference type="PANTHER" id="PTHR30337">
    <property type="entry name" value="COMPONENT OF ATP-DEPENDENT DSDNA EXONUCLEASE"/>
    <property type="match status" value="1"/>
</dbReference>
<dbReference type="InterPro" id="IPR029052">
    <property type="entry name" value="Metallo-depent_PP-like"/>
</dbReference>
<comment type="similarity">
    <text evidence="1">Belongs to the metallophosphoesterase superfamily. YfcE family.</text>
</comment>
<dbReference type="Proteomes" id="UP000184088">
    <property type="component" value="Unassembled WGS sequence"/>
</dbReference>
<dbReference type="GO" id="GO:0004527">
    <property type="term" value="F:exonuclease activity"/>
    <property type="evidence" value="ECO:0007669"/>
    <property type="project" value="UniProtKB-KW"/>
</dbReference>
<dbReference type="STRING" id="1121256.SAMN02746089_00501"/>
<keyword evidence="3" id="KW-0540">Nuclease</keyword>
<evidence type="ECO:0000313" key="3">
    <source>
        <dbReference type="EMBL" id="SHE59919.1"/>
    </source>
</evidence>
<sequence length="327" mass="36557">MKFLFFTDTHLRSTTPENRTDDIVETMKEKLTEVVQIANDNKVSAVIHGGDLFDIPNPGLGTMGDLVGIFKGLEAPMYIVNGNHDIYGHNIATLNRTLLGFLIAMGNITLLTREPVYVDDGNVRVQLTGAGYQYDIDDDISSYVVSKDNCDVAIHTVHGMLLNRAVFPDVRYTLVDDIKDKTHADITLAGHYHLGFDEVIYNGKYFFNPGSIVRLSNHPAEIKRMPKVLLIDLDSGIAYRYIKLKCAKAGPEVLDRSKVEEARFREEKRAYFLQEIRAAAGTRRTDPYSILDAVVKARQDSEGLSKDVVDEVKRRFAEAEAALKGGM</sequence>